<dbReference type="InterPro" id="IPR043128">
    <property type="entry name" value="Rev_trsase/Diguanyl_cyclase"/>
</dbReference>
<evidence type="ECO:0000313" key="4">
    <source>
        <dbReference type="Proteomes" id="UP000050525"/>
    </source>
</evidence>
<dbReference type="FunFam" id="3.30.70.270:FF:000020">
    <property type="entry name" value="Transposon Tf2-6 polyprotein-like Protein"/>
    <property type="match status" value="1"/>
</dbReference>
<dbReference type="Gene3D" id="3.30.70.270">
    <property type="match status" value="1"/>
</dbReference>
<dbReference type="Proteomes" id="UP000050525">
    <property type="component" value="Unassembled WGS sequence"/>
</dbReference>
<dbReference type="PANTHER" id="PTHR37984">
    <property type="entry name" value="PROTEIN CBG26694"/>
    <property type="match status" value="1"/>
</dbReference>
<dbReference type="InterPro" id="IPR041588">
    <property type="entry name" value="Integrase_H2C2"/>
</dbReference>
<name>A0A151NU13_ALLMI</name>
<dbReference type="InterPro" id="IPR043502">
    <property type="entry name" value="DNA/RNA_pol_sf"/>
</dbReference>
<dbReference type="InterPro" id="IPR001584">
    <property type="entry name" value="Integrase_cat-core"/>
</dbReference>
<dbReference type="Pfam" id="PF17921">
    <property type="entry name" value="Integrase_H2C2"/>
    <property type="match status" value="1"/>
</dbReference>
<sequence>MELEYLPRVEGHLLELEPYRVDVVTRQASGKAKAGGVETSQGLVTQLATEAEGEEGETLTPSDCKQPLAIEETSDLEVRLSDSPGEESARQEEFTQEVLADPSLEELRQMAQESETEFTPEKREQVVWDKGLLYRSWIPKNLAETWEPCCQLIVPRKFRQQLLSSAHDLPCAGHVGRERTCQRLQVNFSWPRIAQNVTAYCKSCETCQRTGKSGDKQRAPLQPLPIIEQPSYKVGIDIVGPRRHRTRRGKKCILTLVDFATRYPVAVALTSTEAPVVANAPTKIFFQLGFPSEILTDRGGNFMAEAQEKQSVWYDKKAGSRTFERGDKVMVFLPLKTDKLRVAWEGPWLILDRLDNMTYVGSKSGSCKKPKVVHVNMLKPYIDRGETVFWVSPADSSPEDLEEPVMHGDWDGEAGIEELRLPDHLPSQDKDKLLTILKDYETVFSNKPGKTNLAMHTIDTGSHRPTQSRPYAVNARQAGLTMKAKKCQLAIPDVIYLGHHVGRGHIAPLWDKIEAIRDWPPPQTKKQVRAFLGLAGYYRRFVPGFGATAAPLHELTKKGSPDPVTWKQECQEAFDTLKAALIKQPILKAPVHEKRFTVATDASDTGLGAVLLQEHEGNQHPVVT</sequence>
<dbReference type="PANTHER" id="PTHR37984:SF15">
    <property type="entry name" value="INTEGRASE CATALYTIC DOMAIN-CONTAINING PROTEIN"/>
    <property type="match status" value="1"/>
</dbReference>
<dbReference type="FunFam" id="1.10.340.70:FF:000001">
    <property type="entry name" value="Retrovirus-related Pol polyprotein from transposon gypsy-like Protein"/>
    <property type="match status" value="1"/>
</dbReference>
<organism evidence="3 4">
    <name type="scientific">Alligator mississippiensis</name>
    <name type="common">American alligator</name>
    <dbReference type="NCBI Taxonomy" id="8496"/>
    <lineage>
        <taxon>Eukaryota</taxon>
        <taxon>Metazoa</taxon>
        <taxon>Chordata</taxon>
        <taxon>Craniata</taxon>
        <taxon>Vertebrata</taxon>
        <taxon>Euteleostomi</taxon>
        <taxon>Archelosauria</taxon>
        <taxon>Archosauria</taxon>
        <taxon>Crocodylia</taxon>
        <taxon>Alligatoridae</taxon>
        <taxon>Alligatorinae</taxon>
        <taxon>Alligator</taxon>
    </lineage>
</organism>
<dbReference type="InterPro" id="IPR050951">
    <property type="entry name" value="Retrovirus_Pol_polyprotein"/>
</dbReference>
<keyword evidence="4" id="KW-1185">Reference proteome</keyword>
<dbReference type="STRING" id="8496.A0A151NU13"/>
<dbReference type="InterPro" id="IPR041577">
    <property type="entry name" value="RT_RNaseH_2"/>
</dbReference>
<evidence type="ECO:0000313" key="3">
    <source>
        <dbReference type="EMBL" id="KYO39925.1"/>
    </source>
</evidence>
<dbReference type="SUPFAM" id="SSF53098">
    <property type="entry name" value="Ribonuclease H-like"/>
    <property type="match status" value="1"/>
</dbReference>
<dbReference type="InterPro" id="IPR012337">
    <property type="entry name" value="RNaseH-like_sf"/>
</dbReference>
<dbReference type="Pfam" id="PF17919">
    <property type="entry name" value="RT_RNaseH_2"/>
    <property type="match status" value="1"/>
</dbReference>
<dbReference type="GO" id="GO:0015074">
    <property type="term" value="P:DNA integration"/>
    <property type="evidence" value="ECO:0007669"/>
    <property type="project" value="InterPro"/>
</dbReference>
<dbReference type="GO" id="GO:0003676">
    <property type="term" value="F:nucleic acid binding"/>
    <property type="evidence" value="ECO:0007669"/>
    <property type="project" value="InterPro"/>
</dbReference>
<comment type="caution">
    <text evidence="3">The sequence shown here is derived from an EMBL/GenBank/DDBJ whole genome shotgun (WGS) entry which is preliminary data.</text>
</comment>
<dbReference type="EMBL" id="AKHW03002142">
    <property type="protein sequence ID" value="KYO39925.1"/>
    <property type="molecule type" value="Genomic_DNA"/>
</dbReference>
<dbReference type="InterPro" id="IPR036397">
    <property type="entry name" value="RNaseH_sf"/>
</dbReference>
<gene>
    <name evidence="3" type="ORF">Y1Q_0004434</name>
</gene>
<dbReference type="AlphaFoldDB" id="A0A151NU13"/>
<dbReference type="PROSITE" id="PS50994">
    <property type="entry name" value="INTEGRASE"/>
    <property type="match status" value="1"/>
</dbReference>
<dbReference type="Gene3D" id="3.30.420.10">
    <property type="entry name" value="Ribonuclease H-like superfamily/Ribonuclease H"/>
    <property type="match status" value="1"/>
</dbReference>
<accession>A0A151NU13</accession>
<dbReference type="SUPFAM" id="SSF56672">
    <property type="entry name" value="DNA/RNA polymerases"/>
    <property type="match status" value="1"/>
</dbReference>
<dbReference type="Gene3D" id="1.10.340.70">
    <property type="match status" value="1"/>
</dbReference>
<reference evidence="3 4" key="1">
    <citation type="journal article" date="2012" name="Genome Biol.">
        <title>Sequencing three crocodilian genomes to illuminate the evolution of archosaurs and amniotes.</title>
        <authorList>
            <person name="St John J.A."/>
            <person name="Braun E.L."/>
            <person name="Isberg S.R."/>
            <person name="Miles L.G."/>
            <person name="Chong A.Y."/>
            <person name="Gongora J."/>
            <person name="Dalzell P."/>
            <person name="Moran C."/>
            <person name="Bed'hom B."/>
            <person name="Abzhanov A."/>
            <person name="Burgess S.C."/>
            <person name="Cooksey A.M."/>
            <person name="Castoe T.A."/>
            <person name="Crawford N.G."/>
            <person name="Densmore L.D."/>
            <person name="Drew J.C."/>
            <person name="Edwards S.V."/>
            <person name="Faircloth B.C."/>
            <person name="Fujita M.K."/>
            <person name="Greenwold M.J."/>
            <person name="Hoffmann F.G."/>
            <person name="Howard J.M."/>
            <person name="Iguchi T."/>
            <person name="Janes D.E."/>
            <person name="Khan S.Y."/>
            <person name="Kohno S."/>
            <person name="de Koning A.J."/>
            <person name="Lance S.L."/>
            <person name="McCarthy F.M."/>
            <person name="McCormack J.E."/>
            <person name="Merchant M.E."/>
            <person name="Peterson D.G."/>
            <person name="Pollock D.D."/>
            <person name="Pourmand N."/>
            <person name="Raney B.J."/>
            <person name="Roessler K.A."/>
            <person name="Sanford J.R."/>
            <person name="Sawyer R.H."/>
            <person name="Schmidt C.J."/>
            <person name="Triplett E.W."/>
            <person name="Tuberville T.D."/>
            <person name="Venegas-Anaya M."/>
            <person name="Howard J.T."/>
            <person name="Jarvis E.D."/>
            <person name="Guillette L.J.Jr."/>
            <person name="Glenn T.C."/>
            <person name="Green R.E."/>
            <person name="Ray D.A."/>
        </authorList>
    </citation>
    <scope>NUCLEOTIDE SEQUENCE [LARGE SCALE GENOMIC DNA]</scope>
    <source>
        <strain evidence="3">KSC_2009_1</strain>
    </source>
</reference>
<protein>
    <recommendedName>
        <fullName evidence="1">Gypsy retrotransposon integrase-like protein 1</fullName>
    </recommendedName>
</protein>
<proteinExistence type="predicted"/>
<evidence type="ECO:0000259" key="2">
    <source>
        <dbReference type="PROSITE" id="PS50994"/>
    </source>
</evidence>
<feature type="domain" description="Integrase catalytic" evidence="2">
    <location>
        <begin position="226"/>
        <end position="312"/>
    </location>
</feature>
<evidence type="ECO:0000256" key="1">
    <source>
        <dbReference type="ARBA" id="ARBA00039658"/>
    </source>
</evidence>